<dbReference type="AlphaFoldDB" id="A0AAV7LPW5"/>
<gene>
    <name evidence="2" type="ORF">NDU88_006532</name>
</gene>
<sequence length="136" mass="14734">MRGVTSGPNIERAVDPLEQPSDESESVPLSPRRSVYGMDVIRVASSSACAWASAACALEGGILMPDLFLLRASGRDSSRTAETPDIDLSLLTFLKKYGCDQKKGIDCTLCAYQDKLLDVSRPLVKILELILEMVKG</sequence>
<protein>
    <submittedName>
        <fullName evidence="2">Uncharacterized protein</fullName>
    </submittedName>
</protein>
<comment type="caution">
    <text evidence="2">The sequence shown here is derived from an EMBL/GenBank/DDBJ whole genome shotgun (WGS) entry which is preliminary data.</text>
</comment>
<dbReference type="EMBL" id="JANPWB010000015">
    <property type="protein sequence ID" value="KAJ1093431.1"/>
    <property type="molecule type" value="Genomic_DNA"/>
</dbReference>
<name>A0AAV7LPW5_PLEWA</name>
<evidence type="ECO:0000256" key="1">
    <source>
        <dbReference type="SAM" id="MobiDB-lite"/>
    </source>
</evidence>
<reference evidence="2" key="1">
    <citation type="journal article" date="2022" name="bioRxiv">
        <title>Sequencing and chromosome-scale assembly of the giantPleurodeles waltlgenome.</title>
        <authorList>
            <person name="Brown T."/>
            <person name="Elewa A."/>
            <person name="Iarovenko S."/>
            <person name="Subramanian E."/>
            <person name="Araus A.J."/>
            <person name="Petzold A."/>
            <person name="Susuki M."/>
            <person name="Suzuki K.-i.T."/>
            <person name="Hayashi T."/>
            <person name="Toyoda A."/>
            <person name="Oliveira C."/>
            <person name="Osipova E."/>
            <person name="Leigh N.D."/>
            <person name="Simon A."/>
            <person name="Yun M.H."/>
        </authorList>
    </citation>
    <scope>NUCLEOTIDE SEQUENCE</scope>
    <source>
        <strain evidence="2">20211129_DDA</strain>
        <tissue evidence="2">Liver</tissue>
    </source>
</reference>
<organism evidence="2 3">
    <name type="scientific">Pleurodeles waltl</name>
    <name type="common">Iberian ribbed newt</name>
    <dbReference type="NCBI Taxonomy" id="8319"/>
    <lineage>
        <taxon>Eukaryota</taxon>
        <taxon>Metazoa</taxon>
        <taxon>Chordata</taxon>
        <taxon>Craniata</taxon>
        <taxon>Vertebrata</taxon>
        <taxon>Euteleostomi</taxon>
        <taxon>Amphibia</taxon>
        <taxon>Batrachia</taxon>
        <taxon>Caudata</taxon>
        <taxon>Salamandroidea</taxon>
        <taxon>Salamandridae</taxon>
        <taxon>Pleurodelinae</taxon>
        <taxon>Pleurodeles</taxon>
    </lineage>
</organism>
<evidence type="ECO:0000313" key="2">
    <source>
        <dbReference type="EMBL" id="KAJ1093431.1"/>
    </source>
</evidence>
<feature type="region of interest" description="Disordered" evidence="1">
    <location>
        <begin position="1"/>
        <end position="30"/>
    </location>
</feature>
<proteinExistence type="predicted"/>
<dbReference type="Proteomes" id="UP001066276">
    <property type="component" value="Chromosome 11"/>
</dbReference>
<evidence type="ECO:0000313" key="3">
    <source>
        <dbReference type="Proteomes" id="UP001066276"/>
    </source>
</evidence>
<keyword evidence="3" id="KW-1185">Reference proteome</keyword>
<accession>A0AAV7LPW5</accession>